<sequence length="133" mass="14113">MATGEEPLSMAPWASGLPAGIPAAVLGRLPSHTDRVRFAAVCRPWRAAARHQQSPPPLPWLALSDGTFFSFPGSSAFRLLGAARYHGSCAGLLVFERGDNEDGGGHHAAPEPVVRPPRRRAGTLRESHAGHHG</sequence>
<feature type="region of interest" description="Disordered" evidence="1">
    <location>
        <begin position="99"/>
        <end position="133"/>
    </location>
</feature>
<protein>
    <recommendedName>
        <fullName evidence="3">F-box domain-containing protein</fullName>
    </recommendedName>
</protein>
<dbReference type="PANTHER" id="PTHR33110:SF71">
    <property type="entry name" value="F-BOX_KELCH-REPEAT PROTEIN"/>
    <property type="match status" value="1"/>
</dbReference>
<evidence type="ECO:0000313" key="2">
    <source>
        <dbReference type="EMBL" id="PVH61973.1"/>
    </source>
</evidence>
<dbReference type="Gene3D" id="1.20.1280.50">
    <property type="match status" value="1"/>
</dbReference>
<evidence type="ECO:0008006" key="3">
    <source>
        <dbReference type="Google" id="ProtNLM"/>
    </source>
</evidence>
<dbReference type="Proteomes" id="UP000243499">
    <property type="component" value="Chromosome 3"/>
</dbReference>
<reference evidence="2" key="1">
    <citation type="submission" date="2018-04" db="EMBL/GenBank/DDBJ databases">
        <title>WGS assembly of Panicum hallii.</title>
        <authorList>
            <person name="Lovell J."/>
            <person name="Jenkins J."/>
            <person name="Lowry D."/>
            <person name="Mamidi S."/>
            <person name="Sreedasyam A."/>
            <person name="Weng X."/>
            <person name="Barry K."/>
            <person name="Bonette J."/>
            <person name="Campitelli B."/>
            <person name="Daum C."/>
            <person name="Gordon S."/>
            <person name="Gould B."/>
            <person name="Lipzen A."/>
            <person name="Macqueen A."/>
            <person name="Palacio-Mejia J."/>
            <person name="Plott C."/>
            <person name="Shakirov E."/>
            <person name="Shu S."/>
            <person name="Yoshinaga Y."/>
            <person name="Zane M."/>
            <person name="Rokhsar D."/>
            <person name="Grimwood J."/>
            <person name="Schmutz J."/>
            <person name="Juenger T."/>
        </authorList>
    </citation>
    <scope>NUCLEOTIDE SEQUENCE [LARGE SCALE GENOMIC DNA]</scope>
    <source>
        <strain evidence="2">FIL2</strain>
    </source>
</reference>
<dbReference type="EMBL" id="CM008048">
    <property type="protein sequence ID" value="PVH61973.1"/>
    <property type="molecule type" value="Genomic_DNA"/>
</dbReference>
<proteinExistence type="predicted"/>
<dbReference type="InterPro" id="IPR036047">
    <property type="entry name" value="F-box-like_dom_sf"/>
</dbReference>
<dbReference type="Gramene" id="PVH61973">
    <property type="protein sequence ID" value="PVH61973"/>
    <property type="gene ID" value="PAHAL_3G167000"/>
</dbReference>
<organism evidence="2">
    <name type="scientific">Panicum hallii</name>
    <dbReference type="NCBI Taxonomy" id="206008"/>
    <lineage>
        <taxon>Eukaryota</taxon>
        <taxon>Viridiplantae</taxon>
        <taxon>Streptophyta</taxon>
        <taxon>Embryophyta</taxon>
        <taxon>Tracheophyta</taxon>
        <taxon>Spermatophyta</taxon>
        <taxon>Magnoliopsida</taxon>
        <taxon>Liliopsida</taxon>
        <taxon>Poales</taxon>
        <taxon>Poaceae</taxon>
        <taxon>PACMAD clade</taxon>
        <taxon>Panicoideae</taxon>
        <taxon>Panicodae</taxon>
        <taxon>Paniceae</taxon>
        <taxon>Panicinae</taxon>
        <taxon>Panicum</taxon>
        <taxon>Panicum sect. Panicum</taxon>
    </lineage>
</organism>
<feature type="compositionally biased region" description="Basic and acidic residues" evidence="1">
    <location>
        <begin position="99"/>
        <end position="109"/>
    </location>
</feature>
<dbReference type="AlphaFoldDB" id="A0A2T8KIF7"/>
<feature type="compositionally biased region" description="Basic and acidic residues" evidence="1">
    <location>
        <begin position="123"/>
        <end position="133"/>
    </location>
</feature>
<dbReference type="PANTHER" id="PTHR33110">
    <property type="entry name" value="F-BOX/KELCH-REPEAT PROTEIN-RELATED"/>
    <property type="match status" value="1"/>
</dbReference>
<accession>A0A2T8KIF7</accession>
<dbReference type="SUPFAM" id="SSF81383">
    <property type="entry name" value="F-box domain"/>
    <property type="match status" value="1"/>
</dbReference>
<name>A0A2T8KIF7_9POAL</name>
<evidence type="ECO:0000256" key="1">
    <source>
        <dbReference type="SAM" id="MobiDB-lite"/>
    </source>
</evidence>
<gene>
    <name evidence="2" type="ORF">PAHAL_3G167000</name>
</gene>